<feature type="domain" description="AB hydrolase-1" evidence="1">
    <location>
        <begin position="145"/>
        <end position="378"/>
    </location>
</feature>
<dbReference type="InterPro" id="IPR029058">
    <property type="entry name" value="AB_hydrolase_fold"/>
</dbReference>
<name>A0A7W9LGH2_9ACTN</name>
<dbReference type="AlphaFoldDB" id="A0A7W9LGH2"/>
<dbReference type="Proteomes" id="UP000579153">
    <property type="component" value="Unassembled WGS sequence"/>
</dbReference>
<evidence type="ECO:0000313" key="2">
    <source>
        <dbReference type="EMBL" id="MBB5782981.1"/>
    </source>
</evidence>
<protein>
    <recommendedName>
        <fullName evidence="1">AB hydrolase-1 domain-containing protein</fullName>
    </recommendedName>
</protein>
<reference evidence="2 3" key="1">
    <citation type="submission" date="2020-08" db="EMBL/GenBank/DDBJ databases">
        <title>Sequencing the genomes of 1000 actinobacteria strains.</title>
        <authorList>
            <person name="Klenk H.-P."/>
        </authorList>
    </citation>
    <scope>NUCLEOTIDE SEQUENCE [LARGE SCALE GENOMIC DNA]</scope>
    <source>
        <strain evidence="2 3">DSM 45507</strain>
    </source>
</reference>
<dbReference type="GO" id="GO:0003824">
    <property type="term" value="F:catalytic activity"/>
    <property type="evidence" value="ECO:0007669"/>
    <property type="project" value="UniProtKB-ARBA"/>
</dbReference>
<sequence>MRHSFSPTPTFHFEAVRALWSGPFDGADYGEVVSAVSRVRRGDFGSWYEHWSRLGTAVHARGERLADAVSRGKALLRAGNYLRTAEFYLTADDPRRASTARRSREWFDAGLTALGVDATRSRLPYEDAQLETIFLRSPHPEARDVFVVHGGFDSTPEELYFTIGAGALERGFHVLIYEGPGQGNLLREFAKPFTPHWERPAATAIDSLTRHCDPGAIIGVGVSFGGHLMARAAAVERRYDGIVLFDYFPGMLEAFAHKMPGPLRGHLTRMPAWLRTLIRLYARYDAELRWALRNAHWTFGTATLPELIAEIGRYEEGEWVGDIQADVLVLLGEAEHFYDPHLGHLFARKLTGARSVNVHEFAAADGGGGHCQNGAVHLAHEVIFDWARRTVCHG</sequence>
<organism evidence="2 3">
    <name type="scientific">Nonomuraea jabiensis</name>
    <dbReference type="NCBI Taxonomy" id="882448"/>
    <lineage>
        <taxon>Bacteria</taxon>
        <taxon>Bacillati</taxon>
        <taxon>Actinomycetota</taxon>
        <taxon>Actinomycetes</taxon>
        <taxon>Streptosporangiales</taxon>
        <taxon>Streptosporangiaceae</taxon>
        <taxon>Nonomuraea</taxon>
    </lineage>
</organism>
<gene>
    <name evidence="2" type="ORF">HD596_009737</name>
</gene>
<evidence type="ECO:0000259" key="1">
    <source>
        <dbReference type="Pfam" id="PF12697"/>
    </source>
</evidence>
<dbReference type="SUPFAM" id="SSF53474">
    <property type="entry name" value="alpha/beta-Hydrolases"/>
    <property type="match status" value="1"/>
</dbReference>
<comment type="caution">
    <text evidence="2">The sequence shown here is derived from an EMBL/GenBank/DDBJ whole genome shotgun (WGS) entry which is preliminary data.</text>
</comment>
<dbReference type="Gene3D" id="3.40.50.1820">
    <property type="entry name" value="alpha/beta hydrolase"/>
    <property type="match status" value="1"/>
</dbReference>
<dbReference type="EMBL" id="JACHMB010000001">
    <property type="protein sequence ID" value="MBB5782981.1"/>
    <property type="molecule type" value="Genomic_DNA"/>
</dbReference>
<dbReference type="Pfam" id="PF12697">
    <property type="entry name" value="Abhydrolase_6"/>
    <property type="match status" value="1"/>
</dbReference>
<dbReference type="RefSeq" id="WP_185076003.1">
    <property type="nucleotide sequence ID" value="NZ_JACHMB010000001.1"/>
</dbReference>
<evidence type="ECO:0000313" key="3">
    <source>
        <dbReference type="Proteomes" id="UP000579153"/>
    </source>
</evidence>
<accession>A0A7W9LGH2</accession>
<keyword evidence="3" id="KW-1185">Reference proteome</keyword>
<dbReference type="Gene3D" id="1.20.1440.110">
    <property type="entry name" value="acylaminoacyl peptidase"/>
    <property type="match status" value="1"/>
</dbReference>
<dbReference type="InterPro" id="IPR000073">
    <property type="entry name" value="AB_hydrolase_1"/>
</dbReference>
<proteinExistence type="predicted"/>